<keyword evidence="4" id="KW-1185">Reference proteome</keyword>
<evidence type="ECO:0000256" key="2">
    <source>
        <dbReference type="SAM" id="Phobius"/>
    </source>
</evidence>
<dbReference type="RefSeq" id="XP_033532422.1">
    <property type="nucleotide sequence ID" value="XM_033678188.1"/>
</dbReference>
<accession>A0A6G1FYL6</accession>
<feature type="compositionally biased region" description="Polar residues" evidence="1">
    <location>
        <begin position="476"/>
        <end position="485"/>
    </location>
</feature>
<reference evidence="5" key="2">
    <citation type="submission" date="2020-04" db="EMBL/GenBank/DDBJ databases">
        <authorList>
            <consortium name="NCBI Genome Project"/>
        </authorList>
    </citation>
    <scope>NUCLEOTIDE SEQUENCE</scope>
    <source>
        <strain evidence="5">CBS 781.70</strain>
    </source>
</reference>
<dbReference type="Pfam" id="PF12751">
    <property type="entry name" value="Vac7"/>
    <property type="match status" value="1"/>
</dbReference>
<dbReference type="GO" id="GO:0000329">
    <property type="term" value="C:fungal-type vacuole membrane"/>
    <property type="evidence" value="ECO:0007669"/>
    <property type="project" value="TreeGrafter"/>
</dbReference>
<evidence type="ECO:0000256" key="1">
    <source>
        <dbReference type="SAM" id="MobiDB-lite"/>
    </source>
</evidence>
<feature type="compositionally biased region" description="Polar residues" evidence="1">
    <location>
        <begin position="408"/>
        <end position="418"/>
    </location>
</feature>
<dbReference type="PANTHER" id="PTHR28258">
    <property type="entry name" value="VACUOLAR SEGREGATION PROTEIN 7"/>
    <property type="match status" value="1"/>
</dbReference>
<feature type="compositionally biased region" description="Low complexity" evidence="1">
    <location>
        <begin position="141"/>
        <end position="156"/>
    </location>
</feature>
<dbReference type="OrthoDB" id="1204at2759"/>
<dbReference type="GO" id="GO:0010513">
    <property type="term" value="P:positive regulation of phosphatidylinositol biosynthetic process"/>
    <property type="evidence" value="ECO:0007669"/>
    <property type="project" value="TreeGrafter"/>
</dbReference>
<evidence type="ECO:0000313" key="3">
    <source>
        <dbReference type="EMBL" id="KAF1810791.1"/>
    </source>
</evidence>
<dbReference type="EMBL" id="ML975164">
    <property type="protein sequence ID" value="KAF1810791.1"/>
    <property type="molecule type" value="Genomic_DNA"/>
</dbReference>
<proteinExistence type="predicted"/>
<feature type="region of interest" description="Disordered" evidence="1">
    <location>
        <begin position="661"/>
        <end position="721"/>
    </location>
</feature>
<feature type="compositionally biased region" description="Basic and acidic residues" evidence="1">
    <location>
        <begin position="222"/>
        <end position="232"/>
    </location>
</feature>
<dbReference type="GO" id="GO:0000011">
    <property type="term" value="P:vacuole inheritance"/>
    <property type="evidence" value="ECO:0007669"/>
    <property type="project" value="TreeGrafter"/>
</dbReference>
<protein>
    <recommendedName>
        <fullName evidence="6">Phospholipid metabolism enzyme regulator</fullName>
    </recommendedName>
</protein>
<name>A0A6G1FYL6_9PEZI</name>
<dbReference type="PANTHER" id="PTHR28258:SF1">
    <property type="entry name" value="VACUOLAR SEGREGATION PROTEIN 7"/>
    <property type="match status" value="1"/>
</dbReference>
<keyword evidence="2" id="KW-0812">Transmembrane</keyword>
<evidence type="ECO:0000313" key="5">
    <source>
        <dbReference type="RefSeq" id="XP_033532422.1"/>
    </source>
</evidence>
<reference evidence="3 5" key="1">
    <citation type="submission" date="2020-01" db="EMBL/GenBank/DDBJ databases">
        <authorList>
            <consortium name="DOE Joint Genome Institute"/>
            <person name="Haridas S."/>
            <person name="Albert R."/>
            <person name="Binder M."/>
            <person name="Bloem J."/>
            <person name="Labutti K."/>
            <person name="Salamov A."/>
            <person name="Andreopoulos B."/>
            <person name="Baker S.E."/>
            <person name="Barry K."/>
            <person name="Bills G."/>
            <person name="Bluhm B.H."/>
            <person name="Cannon C."/>
            <person name="Castanera R."/>
            <person name="Culley D.E."/>
            <person name="Daum C."/>
            <person name="Ezra D."/>
            <person name="Gonzalez J.B."/>
            <person name="Henrissat B."/>
            <person name="Kuo A."/>
            <person name="Liang C."/>
            <person name="Lipzen A."/>
            <person name="Lutzoni F."/>
            <person name="Magnuson J."/>
            <person name="Mondo S."/>
            <person name="Nolan M."/>
            <person name="Ohm R."/>
            <person name="Pangilinan J."/>
            <person name="Park H.-J."/>
            <person name="Ramirez L."/>
            <person name="Alfaro M."/>
            <person name="Sun H."/>
            <person name="Tritt A."/>
            <person name="Yoshinaga Y."/>
            <person name="Zwiers L.-H."/>
            <person name="Turgeon B.G."/>
            <person name="Goodwin S.B."/>
            <person name="Spatafora J.W."/>
            <person name="Crous P.W."/>
            <person name="Grigoriev I.V."/>
        </authorList>
    </citation>
    <scope>NUCLEOTIDE SEQUENCE</scope>
    <source>
        <strain evidence="3 5">CBS 781.70</strain>
    </source>
</reference>
<keyword evidence="2" id="KW-0472">Membrane</keyword>
<dbReference type="InterPro" id="IPR024260">
    <property type="entry name" value="Vac7"/>
</dbReference>
<feature type="compositionally biased region" description="Polar residues" evidence="1">
    <location>
        <begin position="82"/>
        <end position="93"/>
    </location>
</feature>
<dbReference type="GO" id="GO:1903778">
    <property type="term" value="P:protein localization to vacuolar membrane"/>
    <property type="evidence" value="ECO:0007669"/>
    <property type="project" value="TreeGrafter"/>
</dbReference>
<feature type="compositionally biased region" description="Polar residues" evidence="1">
    <location>
        <begin position="50"/>
        <end position="71"/>
    </location>
</feature>
<feature type="compositionally biased region" description="Acidic residues" evidence="1">
    <location>
        <begin position="341"/>
        <end position="352"/>
    </location>
</feature>
<organism evidence="3">
    <name type="scientific">Eremomyces bilateralis CBS 781.70</name>
    <dbReference type="NCBI Taxonomy" id="1392243"/>
    <lineage>
        <taxon>Eukaryota</taxon>
        <taxon>Fungi</taxon>
        <taxon>Dikarya</taxon>
        <taxon>Ascomycota</taxon>
        <taxon>Pezizomycotina</taxon>
        <taxon>Dothideomycetes</taxon>
        <taxon>Dothideomycetes incertae sedis</taxon>
        <taxon>Eremomycetales</taxon>
        <taxon>Eremomycetaceae</taxon>
        <taxon>Eremomyces</taxon>
    </lineage>
</organism>
<feature type="compositionally biased region" description="Low complexity" evidence="1">
    <location>
        <begin position="486"/>
        <end position="500"/>
    </location>
</feature>
<feature type="region of interest" description="Disordered" evidence="1">
    <location>
        <begin position="476"/>
        <end position="562"/>
    </location>
</feature>
<evidence type="ECO:0008006" key="6">
    <source>
        <dbReference type="Google" id="ProtNLM"/>
    </source>
</evidence>
<dbReference type="GO" id="GO:0070772">
    <property type="term" value="C:PAS complex"/>
    <property type="evidence" value="ECO:0007669"/>
    <property type="project" value="TreeGrafter"/>
</dbReference>
<dbReference type="Proteomes" id="UP000504638">
    <property type="component" value="Unplaced"/>
</dbReference>
<sequence>MTPNPLVEPTAVAATSKQKNKDDDSIMPSSNPSTGPSPRPDGSPDRSESAPSTSVPPSIATSKPPTSNPIPRSSAKPITAPSADSSRATTPRHQSPRSQRRKPEGSLDAPNLIVTSSTPPQVEEEDLDALKAKGSAQDPEASAMKGGAGRAASGARTLETVQEGSPPDEGAMVESITLQSPTDSMILYRSPPSQSELTDDRSARATESGSDSSSKTRKDRKPRQDDDPDRTPRPKAVRQKSSFTNLPATNTRAQEGPSKNMTVETETVASIPQAPLGGSTQDWIASGKNDNNGTIRVKPSLETIRPKKDRKRVVRKPPSVTSGPASSKADVFEAKVANAVDEADSSDSDETFVYESNPPEPQPRRSRHHSRTPSATSMVSLADPRSAIRSMGTVLDGQRAVPSKRSMKFTNNPYTSSGPEDDGADRPDGGTIRTTASRTGGSAHHHHISRGRGQGYGSILDDDNGPFLAHGTAKSRTATGINPTLSSHHSSRPSSPKYPHNGNGNRFRKLEGLGNSYDMDGEGDDERTPLVGTVRTPRSSRGMRTPGSNSRQPFGQEFRGSQHRRRSFASGMTVCVVVTIALLLVGFGGVGFLFATTKALYGVSVVEIQNVLATEQELMLDLLVEAVNPNFLGISISEMDVNIFAKSSYVGSERWWWDGREDDAGGRSGAERGSPPKGEIGIGTTAERRRRIQRSNAPLHPTDDSPLDPPLPTDPPSNTTQTMLLGRIFHFDSPLTFDGAPFSRQPHAAQGELRLMKPGNKTEAGGTERWERVIQHPFQLIVRGVLKYKLPLSGARVRAKVEGMLAVKGAKGDGGARVTP</sequence>
<feature type="compositionally biased region" description="Polar residues" evidence="1">
    <location>
        <begin position="239"/>
        <end position="270"/>
    </location>
</feature>
<keyword evidence="2" id="KW-1133">Transmembrane helix</keyword>
<dbReference type="AlphaFoldDB" id="A0A6G1FYL6"/>
<evidence type="ECO:0000313" key="4">
    <source>
        <dbReference type="Proteomes" id="UP000504638"/>
    </source>
</evidence>
<feature type="compositionally biased region" description="Polar residues" evidence="1">
    <location>
        <begin position="278"/>
        <end position="294"/>
    </location>
</feature>
<gene>
    <name evidence="3 5" type="ORF">P152DRAFT_450785</name>
</gene>
<feature type="transmembrane region" description="Helical" evidence="2">
    <location>
        <begin position="568"/>
        <end position="594"/>
    </location>
</feature>
<feature type="region of interest" description="Disordered" evidence="1">
    <location>
        <begin position="1"/>
        <end position="462"/>
    </location>
</feature>
<reference evidence="5" key="3">
    <citation type="submission" date="2025-04" db="UniProtKB">
        <authorList>
            <consortium name="RefSeq"/>
        </authorList>
    </citation>
    <scope>IDENTIFICATION</scope>
    <source>
        <strain evidence="5">CBS 781.70</strain>
    </source>
</reference>
<dbReference type="GeneID" id="54418758"/>